<evidence type="ECO:0000256" key="3">
    <source>
        <dbReference type="ARBA" id="ARBA00022737"/>
    </source>
</evidence>
<dbReference type="KEGG" id="amex:103030053"/>
<dbReference type="Proteomes" id="UP000752171">
    <property type="component" value="Unassembled WGS sequence"/>
</dbReference>
<dbReference type="InterPro" id="IPR027417">
    <property type="entry name" value="P-loop_NTPase"/>
</dbReference>
<evidence type="ECO:0000256" key="5">
    <source>
        <dbReference type="ARBA" id="ARBA00038336"/>
    </source>
</evidence>
<feature type="domain" description="FIIND" evidence="6">
    <location>
        <begin position="667"/>
        <end position="940"/>
    </location>
</feature>
<evidence type="ECO:0000313" key="7">
    <source>
        <dbReference type="EMBL" id="KAG9260102.1"/>
    </source>
</evidence>
<dbReference type="EMBL" id="JAICCE010000025">
    <property type="protein sequence ID" value="KAG9260102.1"/>
    <property type="molecule type" value="Genomic_DNA"/>
</dbReference>
<dbReference type="AlphaFoldDB" id="A0A8B9JEQ5"/>
<evidence type="ECO:0000256" key="4">
    <source>
        <dbReference type="ARBA" id="ARBA00022803"/>
    </source>
</evidence>
<dbReference type="Gene3D" id="1.10.533.10">
    <property type="entry name" value="Death Domain, Fas"/>
    <property type="match status" value="1"/>
</dbReference>
<evidence type="ECO:0000259" key="6">
    <source>
        <dbReference type="PROSITE" id="PS51830"/>
    </source>
</evidence>
<sequence length="1033" mass="119177">MDPLESRLLLLESHFTWALSEEDFSPHDLVNRLREQIELEFKSGEARVTRSYCSLAYVRYLYGDLVEALADLRKSEDHAKRHFGKRSEKFLMVTYGDFAWLYFHMGKVSLAEDYLKKVDEIRVKFGSSNEVHNEVLREKGWAFLKFSRKYYNGAGECFRLALEINPDDCDLNAGYAIALYRTTFDPPGSRDSLTIAQLKRAIDLNPEDAVLLVFLALRLISIKKSPSSPHSKVQDPFQMIEYVEAIMLVAKALKMSPENPHVMRYVSQFCRKLGSVDFAICQLEKTLVHTPDSAFTNHQLGLCYITKMIEFEKKYGQCHKTENYEAQNCLRKSIYHLERAVSLKPLFIVALATLAVQYGQMGNILKAEELFQQAFQLAYKKKEHLQVVYELYGRFQLYSKRSEQSAIYYYMEGLKLKDDKQEWKRCEKGLRDIAKHRAARDPKDSKSYAIEGFIHELKGEKLNAEVCYKKALTTGVAIGESPLLTELRVWLLAFKGAEERARNVILDSRSRAEEVLGFGRPVLQKGTMAKKTVCLVETDLCNAKKILPRERSLLAPGPHAIVLAFLHEGQLKKTRSVLQDLEIFGRSFWKHVIVLFTNKSTSLQGSVAQWLLQKCGGRFYIAGVGTRTAQTMEFSERIMTMISRNKTMHLIVPALVNRSFLKMVTETESENKFTPEVITEKGQLKYRFLCKHAGWFHCSFTRLGFRMNGEGEVLYRTVDEDSSCSASPNQYSAGPLYDITCVGGQLSHLQLPHCEISPDDCRFMTVEHYTEGKVEVLKADYITHTHVSVRVPGLSLFQLKYMLNWFKGKIRGQLILTYYPLPKHRLHVFLRPHNTDLHKLLKKGSIRLEGAFDTNLKHGHRYNLTCEDVEQQERQQKIQDSDGLFLRHIFTDNPTFVIHLERNTMKIKLHLKEKGTDKMVWGYDLLDLREYQDRSTSSDESYQRKITTPDKKKCMDFFLGNWDELVQKVTNVDAILDRLVRFIYSETINEIRNQSTPQAKTRALLNLVGKTLSPQELYRSLADVHPDLVKDML</sequence>
<dbReference type="GO" id="GO:0005829">
    <property type="term" value="C:cytosol"/>
    <property type="evidence" value="ECO:0007669"/>
    <property type="project" value="UniProtKB-SubCell"/>
</dbReference>
<dbReference type="Ensembl" id="ENSAMXT00005022622.1">
    <property type="protein sequence ID" value="ENSAMXP00005020464.1"/>
    <property type="gene ID" value="ENSAMXG00005010605.1"/>
</dbReference>
<evidence type="ECO:0000256" key="2">
    <source>
        <dbReference type="ARBA" id="ARBA00022490"/>
    </source>
</evidence>
<dbReference type="PROSITE" id="PS51830">
    <property type="entry name" value="FIIND"/>
    <property type="match status" value="1"/>
</dbReference>
<dbReference type="SMART" id="SM00028">
    <property type="entry name" value="TPR"/>
    <property type="match status" value="5"/>
</dbReference>
<evidence type="ECO:0000313" key="9">
    <source>
        <dbReference type="Proteomes" id="UP000694621"/>
    </source>
</evidence>
<keyword evidence="3" id="KW-0677">Repeat</keyword>
<comment type="subcellular location">
    <subcellularLocation>
        <location evidence="1">Cytoplasm</location>
        <location evidence="1">Cytosol</location>
    </subcellularLocation>
</comment>
<dbReference type="GO" id="GO:0051607">
    <property type="term" value="P:defense response to virus"/>
    <property type="evidence" value="ECO:0007669"/>
    <property type="project" value="TreeGrafter"/>
</dbReference>
<dbReference type="PANTHER" id="PTHR10271:SF29">
    <property type="entry name" value="INTERFERON-INDUCED PROTEIN WITH TETRATRICOPEPTIDE REPEATS-RELATED"/>
    <property type="match status" value="1"/>
</dbReference>
<name>A0A8B9JEQ5_ASTMX</name>
<dbReference type="Proteomes" id="UP000694621">
    <property type="component" value="Unplaced"/>
</dbReference>
<dbReference type="Pfam" id="PF23679">
    <property type="entry name" value="UPA-FIIND"/>
    <property type="match status" value="1"/>
</dbReference>
<dbReference type="SUPFAM" id="SSF48452">
    <property type="entry name" value="TPR-like"/>
    <property type="match status" value="3"/>
</dbReference>
<keyword evidence="2" id="KW-0963">Cytoplasm</keyword>
<reference evidence="8" key="2">
    <citation type="submission" date="2025-05" db="UniProtKB">
        <authorList>
            <consortium name="Ensembl"/>
        </authorList>
    </citation>
    <scope>IDENTIFICATION</scope>
</reference>
<dbReference type="Gene3D" id="1.25.40.10">
    <property type="entry name" value="Tetratricopeptide repeat domain"/>
    <property type="match status" value="3"/>
</dbReference>
<reference evidence="7 10" key="1">
    <citation type="submission" date="2021-07" db="EMBL/GenBank/DDBJ databases">
        <authorList>
            <person name="Imarazene B."/>
            <person name="Zahm M."/>
            <person name="Klopp C."/>
            <person name="Cabau C."/>
            <person name="Beille S."/>
            <person name="Jouanno E."/>
            <person name="Castinel A."/>
            <person name="Lluch J."/>
            <person name="Gil L."/>
            <person name="Kuchtly C."/>
            <person name="Lopez Roques C."/>
            <person name="Donnadieu C."/>
            <person name="Parrinello H."/>
            <person name="Journot L."/>
            <person name="Du K."/>
            <person name="Schartl M."/>
            <person name="Retaux S."/>
            <person name="Guiguen Y."/>
        </authorList>
    </citation>
    <scope>NUCLEOTIDE SEQUENCE [LARGE SCALE GENOMIC DNA]</scope>
    <source>
        <strain evidence="7">Pach_M1</strain>
        <tissue evidence="7">Testis</tissue>
    </source>
</reference>
<dbReference type="InterPro" id="IPR011990">
    <property type="entry name" value="TPR-like_helical_dom_sf"/>
</dbReference>
<dbReference type="Pfam" id="PF13553">
    <property type="entry name" value="FIIND"/>
    <property type="match status" value="1"/>
</dbReference>
<keyword evidence="4" id="KW-0802">TPR repeat</keyword>
<gene>
    <name evidence="7" type="ORF">AMEX_G27772</name>
</gene>
<evidence type="ECO:0000256" key="1">
    <source>
        <dbReference type="ARBA" id="ARBA00004514"/>
    </source>
</evidence>
<dbReference type="PANTHER" id="PTHR10271">
    <property type="entry name" value="INTERFERON-INDUCED PROTEIN WITH TETRATRICOPEPTIDE REPEATS"/>
    <property type="match status" value="1"/>
</dbReference>
<accession>A0A8B9JEQ5</accession>
<dbReference type="FunFam" id="1.25.40.10:FF:000032">
    <property type="entry name" value="Interferon-induced protein with tetratricopeptide repeats 5"/>
    <property type="match status" value="1"/>
</dbReference>
<evidence type="ECO:0000313" key="10">
    <source>
        <dbReference type="Proteomes" id="UP000752171"/>
    </source>
</evidence>
<comment type="similarity">
    <text evidence="5">Belongs to the IFIT family.</text>
</comment>
<dbReference type="InterPro" id="IPR019734">
    <property type="entry name" value="TPR_rpt"/>
</dbReference>
<organism evidence="8 9">
    <name type="scientific">Astyanax mexicanus</name>
    <name type="common">Blind cave fish</name>
    <name type="synonym">Astyanax fasciatus mexicanus</name>
    <dbReference type="NCBI Taxonomy" id="7994"/>
    <lineage>
        <taxon>Eukaryota</taxon>
        <taxon>Metazoa</taxon>
        <taxon>Chordata</taxon>
        <taxon>Craniata</taxon>
        <taxon>Vertebrata</taxon>
        <taxon>Euteleostomi</taxon>
        <taxon>Actinopterygii</taxon>
        <taxon>Neopterygii</taxon>
        <taxon>Teleostei</taxon>
        <taxon>Ostariophysi</taxon>
        <taxon>Characiformes</taxon>
        <taxon>Characoidei</taxon>
        <taxon>Acestrorhamphidae</taxon>
        <taxon>Acestrorhamphinae</taxon>
        <taxon>Astyanax</taxon>
    </lineage>
</organism>
<protein>
    <recommendedName>
        <fullName evidence="6">FIIND domain-containing protein</fullName>
    </recommendedName>
</protein>
<evidence type="ECO:0000313" key="8">
    <source>
        <dbReference type="Ensembl" id="ENSAMXP00005020464.1"/>
    </source>
</evidence>
<proteinExistence type="inferred from homology"/>
<dbReference type="Gene3D" id="3.40.50.300">
    <property type="entry name" value="P-loop containing nucleotide triphosphate hydrolases"/>
    <property type="match status" value="1"/>
</dbReference>
<dbReference type="InterPro" id="IPR025307">
    <property type="entry name" value="FIIND_dom"/>
</dbReference>
<dbReference type="InterPro" id="IPR011029">
    <property type="entry name" value="DEATH-like_dom_sf"/>
</dbReference>